<protein>
    <submittedName>
        <fullName evidence="2">Uncharacterized protein</fullName>
    </submittedName>
</protein>
<name>A0A317N1J8_9GAMM</name>
<reference evidence="2 3" key="1">
    <citation type="submission" date="2018-05" db="EMBL/GenBank/DDBJ databases">
        <title>Genomic Encyclopedia of Type Strains, Phase IV (KMG-IV): sequencing the most valuable type-strain genomes for metagenomic binning, comparative biology and taxonomic classification.</title>
        <authorList>
            <person name="Goeker M."/>
        </authorList>
    </citation>
    <scope>NUCLEOTIDE SEQUENCE [LARGE SCALE GENOMIC DNA]</scope>
    <source>
        <strain evidence="2 3">DSM 23606</strain>
    </source>
</reference>
<dbReference type="EMBL" id="QGTJ01000001">
    <property type="protein sequence ID" value="PWV66004.1"/>
    <property type="molecule type" value="Genomic_DNA"/>
</dbReference>
<organism evidence="2 3">
    <name type="scientific">Plasticicumulans acidivorans</name>
    <dbReference type="NCBI Taxonomy" id="886464"/>
    <lineage>
        <taxon>Bacteria</taxon>
        <taxon>Pseudomonadati</taxon>
        <taxon>Pseudomonadota</taxon>
        <taxon>Gammaproteobacteria</taxon>
        <taxon>Candidatus Competibacteraceae</taxon>
        <taxon>Plasticicumulans</taxon>
    </lineage>
</organism>
<dbReference type="Proteomes" id="UP000246569">
    <property type="component" value="Unassembled WGS sequence"/>
</dbReference>
<keyword evidence="3" id="KW-1185">Reference proteome</keyword>
<dbReference type="AlphaFoldDB" id="A0A317N1J8"/>
<gene>
    <name evidence="2" type="ORF">C7443_101492</name>
</gene>
<sequence>MTKPLLSAPIAAAPGPAVPGSHDAADPETGTTACIEATP</sequence>
<evidence type="ECO:0000313" key="2">
    <source>
        <dbReference type="EMBL" id="PWV66004.1"/>
    </source>
</evidence>
<feature type="region of interest" description="Disordered" evidence="1">
    <location>
        <begin position="1"/>
        <end position="39"/>
    </location>
</feature>
<proteinExistence type="predicted"/>
<feature type="compositionally biased region" description="Low complexity" evidence="1">
    <location>
        <begin position="1"/>
        <end position="21"/>
    </location>
</feature>
<evidence type="ECO:0000256" key="1">
    <source>
        <dbReference type="SAM" id="MobiDB-lite"/>
    </source>
</evidence>
<evidence type="ECO:0000313" key="3">
    <source>
        <dbReference type="Proteomes" id="UP000246569"/>
    </source>
</evidence>
<comment type="caution">
    <text evidence="2">The sequence shown here is derived from an EMBL/GenBank/DDBJ whole genome shotgun (WGS) entry which is preliminary data.</text>
</comment>
<accession>A0A317N1J8</accession>